<evidence type="ECO:0000256" key="1">
    <source>
        <dbReference type="HAMAP-Rule" id="MF_01406"/>
    </source>
</evidence>
<organism evidence="2 3">
    <name type="scientific">Ignisphaera aggregans (strain DSM 17230 / JCM 13409 / AQ1.S1)</name>
    <dbReference type="NCBI Taxonomy" id="583356"/>
    <lineage>
        <taxon>Archaea</taxon>
        <taxon>Thermoproteota</taxon>
        <taxon>Thermoprotei</taxon>
        <taxon>Desulfurococcales</taxon>
        <taxon>Desulfurococcaceae</taxon>
        <taxon>Ignisphaera</taxon>
    </lineage>
</organism>
<name>E0SQT7_IGNAA</name>
<dbReference type="InterPro" id="IPR050114">
    <property type="entry name" value="UPF0173_UPF0282_UlaG_hydrolase"/>
</dbReference>
<dbReference type="InterPro" id="IPR036866">
    <property type="entry name" value="RibonucZ/Hydroxyglut_hydro"/>
</dbReference>
<dbReference type="HOGENOM" id="CLU_079268_0_0_2"/>
<dbReference type="GO" id="GO:0016787">
    <property type="term" value="F:hydrolase activity"/>
    <property type="evidence" value="ECO:0007669"/>
    <property type="project" value="UniProtKB-KW"/>
</dbReference>
<evidence type="ECO:0000313" key="2">
    <source>
        <dbReference type="EMBL" id="ADM27161.1"/>
    </source>
</evidence>
<gene>
    <name evidence="2" type="ordered locus">Igag_0315</name>
</gene>
<keyword evidence="2" id="KW-0378">Hydrolase</keyword>
<dbReference type="STRING" id="583356.Igag_0315"/>
<proteinExistence type="inferred from homology"/>
<dbReference type="PANTHER" id="PTHR43546">
    <property type="entry name" value="UPF0173 METAL-DEPENDENT HYDROLASE MJ1163-RELATED"/>
    <property type="match status" value="1"/>
</dbReference>
<dbReference type="BioCyc" id="IAGG583356:GHAH-324-MONOMER"/>
<dbReference type="HAMAP" id="MF_01406">
    <property type="entry name" value="UPF0282"/>
    <property type="match status" value="1"/>
</dbReference>
<reference evidence="2 3" key="1">
    <citation type="journal article" date="2010" name="Stand. Genomic Sci.">
        <title>Complete genome sequence of Ignisphaera aggregans type strain (AQ1.S1).</title>
        <authorList>
            <person name="Goker M."/>
            <person name="Held B."/>
            <person name="Lapidus A."/>
            <person name="Nolan M."/>
            <person name="Spring S."/>
            <person name="Yasawong M."/>
            <person name="Lucas S."/>
            <person name="Glavina Del Rio T."/>
            <person name="Tice H."/>
            <person name="Cheng J.F."/>
            <person name="Goodwin L."/>
            <person name="Tapia R."/>
            <person name="Pitluck S."/>
            <person name="Liolios K."/>
            <person name="Ivanova N."/>
            <person name="Mavromatis K."/>
            <person name="Mikhailova N."/>
            <person name="Pati A."/>
            <person name="Chen A."/>
            <person name="Palaniappan K."/>
            <person name="Brambilla E."/>
            <person name="Land M."/>
            <person name="Hauser L."/>
            <person name="Chang Y.J."/>
            <person name="Jeffries C.D."/>
            <person name="Brettin T."/>
            <person name="Detter J.C."/>
            <person name="Han C."/>
            <person name="Rohde M."/>
            <person name="Sikorski J."/>
            <person name="Woyke T."/>
            <person name="Bristow J."/>
            <person name="Eisen J.A."/>
            <person name="Markowitz V."/>
            <person name="Hugenholtz P."/>
            <person name="Kyrpides N.C."/>
            <person name="Klenk H.P."/>
        </authorList>
    </citation>
    <scope>NUCLEOTIDE SEQUENCE [LARGE SCALE GENOMIC DNA]</scope>
    <source>
        <strain evidence="3">DSM 17230 / JCM 13409 / AQ1.S1</strain>
    </source>
</reference>
<accession>E0SQT7</accession>
<dbReference type="Gene3D" id="3.60.15.10">
    <property type="entry name" value="Ribonuclease Z/Hydroxyacylglutathione hydrolase-like"/>
    <property type="match status" value="1"/>
</dbReference>
<dbReference type="PANTHER" id="PTHR43546:SF4">
    <property type="entry name" value="UPF0282 PROTEIN MJ1629"/>
    <property type="match status" value="1"/>
</dbReference>
<dbReference type="PIRSF" id="PIRSF004944">
    <property type="entry name" value="UCP004944_hydrls"/>
    <property type="match status" value="1"/>
</dbReference>
<sequence length="304" mass="34721">MEIKLLAFDSFGVRSMSTFIQTDDVLLHIDPSASLAPSRYGLTPHRREIERLLECGRVIESFARDAEIIVITHYHYDHHDPGYLIPLDIYRNKIVYVKNPEEKINKSQMGRASYFLNLIKPIAKEIRIAEGSEIVIGKTTIRISNAVPHGVNDRLGYVVEVSVSDGTTKVLYTSDVEGPPLDEQTNFILSEKPDILIIDGPMTYMLGFRYSKKALQASIENLKKIISVGVKNIVIDHHFLRDINYRDRITELYQYAEENGARIITAAEFMNRPIEMLEALRDKLYQEEPGEGEIPEKLKSLLEE</sequence>
<dbReference type="KEGG" id="iag:Igag_0315"/>
<comment type="similarity">
    <text evidence="1">Belongs to the UPF0282 family.</text>
</comment>
<dbReference type="AlphaFoldDB" id="E0SQT7"/>
<dbReference type="NCBIfam" id="NF003287">
    <property type="entry name" value="PRK04286.1-1"/>
    <property type="match status" value="1"/>
</dbReference>
<keyword evidence="3" id="KW-1185">Reference proteome</keyword>
<evidence type="ECO:0000313" key="3">
    <source>
        <dbReference type="Proteomes" id="UP000001304"/>
    </source>
</evidence>
<dbReference type="SUPFAM" id="SSF56281">
    <property type="entry name" value="Metallo-hydrolase/oxidoreductase"/>
    <property type="match status" value="1"/>
</dbReference>
<dbReference type="InterPro" id="IPR014426">
    <property type="entry name" value="UPF0282_hydrls"/>
</dbReference>
<dbReference type="Proteomes" id="UP000001304">
    <property type="component" value="Chromosome"/>
</dbReference>
<dbReference type="EMBL" id="CP002098">
    <property type="protein sequence ID" value="ADM27161.1"/>
    <property type="molecule type" value="Genomic_DNA"/>
</dbReference>
<protein>
    <recommendedName>
        <fullName evidence="1">UPF0282 protein Igag_0315</fullName>
    </recommendedName>
</protein>